<dbReference type="KEGG" id="pyr:P186_2482"/>
<sequence>MGRGGVRGGAADPQLCAALRRVETEMSAAAGYVKALAEKYIAAAEQWLAEAEKRIGAADFYPYIEEADLYELFVMGRPRLVKIGASIDHFDRGEEDLWRVVDTLRTDKPWYAYLYLAVDAAGPRLWRPAERLPEEGWRHLKERDLYGAYELAKDNDQGDLILLMIP</sequence>
<keyword evidence="2" id="KW-1185">Reference proteome</keyword>
<dbReference type="STRING" id="1104324.P186_2482"/>
<gene>
    <name evidence="1" type="ORF">P186_2482</name>
</gene>
<dbReference type="BioCyc" id="PSP1104324:GJSN-2428-MONOMER"/>
<evidence type="ECO:0000313" key="2">
    <source>
        <dbReference type="Proteomes" id="UP000005867"/>
    </source>
</evidence>
<dbReference type="HOGENOM" id="CLU_1599083_0_0_2"/>
<accession>G7VCR3</accession>
<dbReference type="GeneID" id="11594084"/>
<dbReference type="EMBL" id="CP003098">
    <property type="protein sequence ID" value="AET33868.1"/>
    <property type="molecule type" value="Genomic_DNA"/>
</dbReference>
<evidence type="ECO:0000313" key="1">
    <source>
        <dbReference type="EMBL" id="AET33868.1"/>
    </source>
</evidence>
<organism evidence="1 2">
    <name type="scientific">Pyrobaculum ferrireducens</name>
    <dbReference type="NCBI Taxonomy" id="1104324"/>
    <lineage>
        <taxon>Archaea</taxon>
        <taxon>Thermoproteota</taxon>
        <taxon>Thermoprotei</taxon>
        <taxon>Thermoproteales</taxon>
        <taxon>Thermoproteaceae</taxon>
        <taxon>Pyrobaculum</taxon>
    </lineage>
</organism>
<dbReference type="Proteomes" id="UP000005867">
    <property type="component" value="Chromosome"/>
</dbReference>
<dbReference type="AlphaFoldDB" id="G7VCR3"/>
<name>G7VCR3_9CREN</name>
<dbReference type="RefSeq" id="WP_014289693.1">
    <property type="nucleotide sequence ID" value="NC_016645.1"/>
</dbReference>
<reference evidence="1 2" key="1">
    <citation type="journal article" date="2012" name="J. Bacteriol.">
        <title>Complete genome sequence of strain 1860, a crenarchaeon of the genus pyrobaculum able to grow with various electron acceptors.</title>
        <authorList>
            <person name="Mardanov A.V."/>
            <person name="Gumerov V.M."/>
            <person name="Slobodkina G.B."/>
            <person name="Beletsky A.V."/>
            <person name="Bonch-Osmolovskaya E.A."/>
            <person name="Ravin N.V."/>
            <person name="Skryabin K.G."/>
        </authorList>
    </citation>
    <scope>NUCLEOTIDE SEQUENCE [LARGE SCALE GENOMIC DNA]</scope>
    <source>
        <strain evidence="1 2">1860</strain>
    </source>
</reference>
<protein>
    <submittedName>
        <fullName evidence="1">Uncharacterized protein</fullName>
    </submittedName>
</protein>
<proteinExistence type="predicted"/>